<dbReference type="InterPro" id="IPR015152">
    <property type="entry name" value="Growth/epo_recpt_lig-bind"/>
</dbReference>
<evidence type="ECO:0000313" key="13">
    <source>
        <dbReference type="Proteomes" id="UP000694380"/>
    </source>
</evidence>
<feature type="signal peptide" evidence="10">
    <location>
        <begin position="1"/>
        <end position="28"/>
    </location>
</feature>
<feature type="domain" description="Fibronectin type-III" evidence="11">
    <location>
        <begin position="143"/>
        <end position="274"/>
    </location>
</feature>
<evidence type="ECO:0000256" key="3">
    <source>
        <dbReference type="ARBA" id="ARBA00022729"/>
    </source>
</evidence>
<dbReference type="GO" id="GO:0009897">
    <property type="term" value="C:external side of plasma membrane"/>
    <property type="evidence" value="ECO:0007669"/>
    <property type="project" value="TreeGrafter"/>
</dbReference>
<comment type="subcellular location">
    <subcellularLocation>
        <location evidence="1">Membrane</location>
        <topology evidence="1">Single-pass type I membrane protein</topology>
    </subcellularLocation>
</comment>
<name>A0A8C3F5R4_CHRPI</name>
<accession>A0A8C3F5R4</accession>
<reference evidence="12" key="2">
    <citation type="submission" date="2025-08" db="UniProtKB">
        <authorList>
            <consortium name="Ensembl"/>
        </authorList>
    </citation>
    <scope>IDENTIFICATION</scope>
</reference>
<sequence>MPPAGSSLSPAWCSTLYLFLACPSPLNSSLLHADVALLREVSETIRCFSRSFEDLTCFWDEEEAEHGNHTYRFYYTYNGEKAKECVLAVQRRSGGGRRYVCVFPSSHEVRLFAQLCIRVLDTPSNQTKYSREVAVEKVGLIAPPVNITATWTGAAGELQVSWEPPATEYTEFFIYEILYCIVGSMEPPRQCTETCCGSLPVLPPSLCAAPLPEADGMSLRPLRRGVSLTRACVLHTLQPGAKYHIRIRTKPDGLSLDGFWGPWSQAVAAETPQIGLRCFTSDLQWARSQLDSRAPCFLPRGQAWQRCQEHSTRPQNTHACMFQPRNDSDIFILVNISRGHPEPVLSYFGEPFRMHQAVLTSPPRILQANISGGQLRLQWAPPEEELAEYMVYQIRYSVENSLDWKVIGDCPPLQERLSGGLAPPLTSTEVSRGWAPPTGEVSLGTSTPLTLQGRSAWGLAHTHTARQPPPAGEGSGGTGAPLPWRCSNTMERGPRKKGAKPNRTWPALCLSHPNPHQLYPQGQHRACGVQRSISCLTPCPQGVTQLSLGRSCRSSMWPTVRPWTCVLAPATSSRCEPSPMGSSSRGSGVPGQRPSWWRPLLEQVWASAPDGDGPEREGGPAAG</sequence>
<evidence type="ECO:0000256" key="2">
    <source>
        <dbReference type="ARBA" id="ARBA00022692"/>
    </source>
</evidence>
<dbReference type="InterPro" id="IPR036116">
    <property type="entry name" value="FN3_sf"/>
</dbReference>
<dbReference type="Gene3D" id="2.60.40.10">
    <property type="entry name" value="Immunoglobulins"/>
    <property type="match status" value="3"/>
</dbReference>
<dbReference type="InterPro" id="IPR013783">
    <property type="entry name" value="Ig-like_fold"/>
</dbReference>
<keyword evidence="13" id="KW-1185">Reference proteome</keyword>
<dbReference type="Ensembl" id="ENSCPBT00000004200.1">
    <property type="protein sequence ID" value="ENSCPBP00000003440.1"/>
    <property type="gene ID" value="ENSCPBG00000002726.1"/>
</dbReference>
<keyword evidence="6" id="KW-1015">Disulfide bond</keyword>
<protein>
    <submittedName>
        <fullName evidence="12">MPL proto-onco, thrombopoietin receptor</fullName>
    </submittedName>
</protein>
<evidence type="ECO:0000256" key="4">
    <source>
        <dbReference type="ARBA" id="ARBA00022989"/>
    </source>
</evidence>
<dbReference type="Pfam" id="PF09067">
    <property type="entry name" value="EpoR_lig-bind"/>
    <property type="match status" value="1"/>
</dbReference>
<dbReference type="Proteomes" id="UP000694380">
    <property type="component" value="Chromosome 8"/>
</dbReference>
<dbReference type="GO" id="GO:0004896">
    <property type="term" value="F:cytokine receptor activity"/>
    <property type="evidence" value="ECO:0007669"/>
    <property type="project" value="TreeGrafter"/>
</dbReference>
<proteinExistence type="predicted"/>
<keyword evidence="2" id="KW-0812">Transmembrane</keyword>
<dbReference type="CDD" id="cd00063">
    <property type="entry name" value="FN3"/>
    <property type="match status" value="2"/>
</dbReference>
<keyword evidence="3 10" id="KW-0732">Signal</keyword>
<evidence type="ECO:0000256" key="6">
    <source>
        <dbReference type="ARBA" id="ARBA00023157"/>
    </source>
</evidence>
<dbReference type="InterPro" id="IPR003961">
    <property type="entry name" value="FN3_dom"/>
</dbReference>
<feature type="compositionally biased region" description="Basic and acidic residues" evidence="9">
    <location>
        <begin position="613"/>
        <end position="623"/>
    </location>
</feature>
<organism evidence="12 13">
    <name type="scientific">Chrysemys picta bellii</name>
    <name type="common">Western painted turtle</name>
    <name type="synonym">Emys bellii</name>
    <dbReference type="NCBI Taxonomy" id="8478"/>
    <lineage>
        <taxon>Eukaryota</taxon>
        <taxon>Metazoa</taxon>
        <taxon>Chordata</taxon>
        <taxon>Craniata</taxon>
        <taxon>Vertebrata</taxon>
        <taxon>Euteleostomi</taxon>
        <taxon>Archelosauria</taxon>
        <taxon>Testudinata</taxon>
        <taxon>Testudines</taxon>
        <taxon>Cryptodira</taxon>
        <taxon>Durocryptodira</taxon>
        <taxon>Testudinoidea</taxon>
        <taxon>Emydidae</taxon>
        <taxon>Chrysemys</taxon>
    </lineage>
</organism>
<evidence type="ECO:0000256" key="10">
    <source>
        <dbReference type="SAM" id="SignalP"/>
    </source>
</evidence>
<keyword evidence="7" id="KW-0675">Receptor</keyword>
<reference evidence="12" key="3">
    <citation type="submission" date="2025-09" db="UniProtKB">
        <authorList>
            <consortium name="Ensembl"/>
        </authorList>
    </citation>
    <scope>IDENTIFICATION</scope>
</reference>
<evidence type="ECO:0000256" key="1">
    <source>
        <dbReference type="ARBA" id="ARBA00004479"/>
    </source>
</evidence>
<gene>
    <name evidence="12" type="primary">MPL</name>
</gene>
<keyword evidence="5" id="KW-0472">Membrane</keyword>
<dbReference type="SMART" id="SM00060">
    <property type="entry name" value="FN3"/>
    <property type="match status" value="1"/>
</dbReference>
<dbReference type="AlphaFoldDB" id="A0A8C3F5R4"/>
<feature type="region of interest" description="Disordered" evidence="9">
    <location>
        <begin position="462"/>
        <end position="502"/>
    </location>
</feature>
<feature type="region of interest" description="Disordered" evidence="9">
    <location>
        <begin position="571"/>
        <end position="623"/>
    </location>
</feature>
<evidence type="ECO:0000256" key="5">
    <source>
        <dbReference type="ARBA" id="ARBA00023136"/>
    </source>
</evidence>
<evidence type="ECO:0000256" key="7">
    <source>
        <dbReference type="ARBA" id="ARBA00023170"/>
    </source>
</evidence>
<reference evidence="12" key="1">
    <citation type="journal article" date="2015" name="Genome Biol. Evol.">
        <title>Physical Mapping and Refinement of the Painted Turtle Genome (Chrysemys picta) Inform Amniote Genome Evolution and Challenge Turtle-Bird Chromosomal Conservation.</title>
        <authorList>
            <person name="Badenhorst D."/>
            <person name="Hillier L.W."/>
            <person name="Literman R."/>
            <person name="Montiel E.E."/>
            <person name="Radhakrishnan S."/>
            <person name="Shen Y."/>
            <person name="Minx P."/>
            <person name="Janes D.E."/>
            <person name="Warren W.C."/>
            <person name="Edwards S.V."/>
            <person name="Valenzuela N."/>
        </authorList>
    </citation>
    <scope>NUCLEOTIDE SEQUENCE [LARGE SCALE GENOMIC DNA]</scope>
</reference>
<evidence type="ECO:0000256" key="9">
    <source>
        <dbReference type="SAM" id="MobiDB-lite"/>
    </source>
</evidence>
<evidence type="ECO:0000313" key="12">
    <source>
        <dbReference type="Ensembl" id="ENSCPBP00000003440.1"/>
    </source>
</evidence>
<dbReference type="SUPFAM" id="SSF49265">
    <property type="entry name" value="Fibronectin type III"/>
    <property type="match status" value="3"/>
</dbReference>
<keyword evidence="4" id="KW-1133">Transmembrane helix</keyword>
<feature type="chain" id="PRO_5034545974" evidence="10">
    <location>
        <begin position="29"/>
        <end position="623"/>
    </location>
</feature>
<keyword evidence="8" id="KW-0325">Glycoprotein</keyword>
<dbReference type="PANTHER" id="PTHR23037:SF28">
    <property type="entry name" value="ERYTHROPOIETIN RECEPTOR"/>
    <property type="match status" value="1"/>
</dbReference>
<dbReference type="PROSITE" id="PS50853">
    <property type="entry name" value="FN3"/>
    <property type="match status" value="1"/>
</dbReference>
<evidence type="ECO:0000256" key="8">
    <source>
        <dbReference type="ARBA" id="ARBA00023180"/>
    </source>
</evidence>
<dbReference type="GeneTree" id="ENSGT00940000161225"/>
<feature type="compositionally biased region" description="Low complexity" evidence="9">
    <location>
        <begin position="577"/>
        <end position="595"/>
    </location>
</feature>
<evidence type="ECO:0000259" key="11">
    <source>
        <dbReference type="PROSITE" id="PS50853"/>
    </source>
</evidence>
<dbReference type="PANTHER" id="PTHR23037">
    <property type="entry name" value="CYTOKINE RECEPTOR"/>
    <property type="match status" value="1"/>
</dbReference>